<protein>
    <recommendedName>
        <fullName evidence="4">Outer membrane protein assembly factor BamE</fullName>
    </recommendedName>
</protein>
<sequence length="102" mass="10934">MKAALFLALAMLAGCATRTALEGTVVAPDRSAQVVPGQSTKAQLLATLGKTDAAVSFDSGYQAWMYQVPADGGRYSEFVVLIDPQGMVRKTRRRPPELPPRP</sequence>
<comment type="caution">
    <text evidence="2">The sequence shown here is derived from an EMBL/GenBank/DDBJ whole genome shotgun (WGS) entry which is preliminary data.</text>
</comment>
<evidence type="ECO:0000256" key="1">
    <source>
        <dbReference type="SAM" id="SignalP"/>
    </source>
</evidence>
<reference evidence="2 3" key="1">
    <citation type="submission" date="2022-08" db="EMBL/GenBank/DDBJ databases">
        <title>Reclassification of Massilia species as members of the genera Telluria, Duganella, Pseudoduganella, Mokoshia gen. nov. and Zemynaea gen. nov. using orthogonal and non-orthogonal genome-based approaches.</title>
        <authorList>
            <person name="Bowman J.P."/>
        </authorList>
    </citation>
    <scope>NUCLEOTIDE SEQUENCE [LARGE SCALE GENOMIC DNA]</scope>
    <source>
        <strain evidence="2 3">JCM 31606</strain>
    </source>
</reference>
<evidence type="ECO:0008006" key="4">
    <source>
        <dbReference type="Google" id="ProtNLM"/>
    </source>
</evidence>
<accession>A0ABT2D463</accession>
<proteinExistence type="predicted"/>
<gene>
    <name evidence="2" type="ORF">NX778_23305</name>
</gene>
<keyword evidence="1" id="KW-0732">Signal</keyword>
<dbReference type="Proteomes" id="UP001204621">
    <property type="component" value="Unassembled WGS sequence"/>
</dbReference>
<dbReference type="EMBL" id="JANUGU010000012">
    <property type="protein sequence ID" value="MCS0661007.1"/>
    <property type="molecule type" value="Genomic_DNA"/>
</dbReference>
<organism evidence="2 3">
    <name type="scientific">Massilia terrae</name>
    <dbReference type="NCBI Taxonomy" id="1811224"/>
    <lineage>
        <taxon>Bacteria</taxon>
        <taxon>Pseudomonadati</taxon>
        <taxon>Pseudomonadota</taxon>
        <taxon>Betaproteobacteria</taxon>
        <taxon>Burkholderiales</taxon>
        <taxon>Oxalobacteraceae</taxon>
        <taxon>Telluria group</taxon>
        <taxon>Massilia</taxon>
    </lineage>
</organism>
<name>A0ABT2D463_9BURK</name>
<feature type="chain" id="PRO_5047490300" description="Outer membrane protein assembly factor BamE" evidence="1">
    <location>
        <begin position="23"/>
        <end position="102"/>
    </location>
</feature>
<evidence type="ECO:0000313" key="2">
    <source>
        <dbReference type="EMBL" id="MCS0661007.1"/>
    </source>
</evidence>
<dbReference type="RefSeq" id="WP_258814206.1">
    <property type="nucleotide sequence ID" value="NZ_JANUGU010000012.1"/>
</dbReference>
<dbReference type="PROSITE" id="PS51257">
    <property type="entry name" value="PROKAR_LIPOPROTEIN"/>
    <property type="match status" value="1"/>
</dbReference>
<keyword evidence="3" id="KW-1185">Reference proteome</keyword>
<evidence type="ECO:0000313" key="3">
    <source>
        <dbReference type="Proteomes" id="UP001204621"/>
    </source>
</evidence>
<feature type="signal peptide" evidence="1">
    <location>
        <begin position="1"/>
        <end position="22"/>
    </location>
</feature>